<evidence type="ECO:0000256" key="8">
    <source>
        <dbReference type="PIRNR" id="PIRNR016661"/>
    </source>
</evidence>
<evidence type="ECO:0000256" key="1">
    <source>
        <dbReference type="ARBA" id="ARBA00004651"/>
    </source>
</evidence>
<name>A0ABW5CJN5_9HYPH</name>
<organism evidence="10 11">
    <name type="scientific">Aureimonas populi</name>
    <dbReference type="NCBI Taxonomy" id="1701758"/>
    <lineage>
        <taxon>Bacteria</taxon>
        <taxon>Pseudomonadati</taxon>
        <taxon>Pseudomonadota</taxon>
        <taxon>Alphaproteobacteria</taxon>
        <taxon>Hyphomicrobiales</taxon>
        <taxon>Aurantimonadaceae</taxon>
        <taxon>Aureimonas</taxon>
    </lineage>
</organism>
<evidence type="ECO:0000256" key="6">
    <source>
        <dbReference type="ARBA" id="ARBA00022989"/>
    </source>
</evidence>
<dbReference type="RefSeq" id="WP_209736740.1">
    <property type="nucleotide sequence ID" value="NZ_CP072611.1"/>
</dbReference>
<keyword evidence="11" id="KW-1185">Reference proteome</keyword>
<comment type="subcellular location">
    <subcellularLocation>
        <location evidence="1 8">Cell membrane</location>
        <topology evidence="1 8">Multi-pass membrane protein</topology>
    </subcellularLocation>
</comment>
<keyword evidence="4 8" id="KW-1003">Cell membrane</keyword>
<dbReference type="EMBL" id="JBHUIJ010000006">
    <property type="protein sequence ID" value="MFD2237121.1"/>
    <property type="molecule type" value="Genomic_DNA"/>
</dbReference>
<evidence type="ECO:0000256" key="5">
    <source>
        <dbReference type="ARBA" id="ARBA00022692"/>
    </source>
</evidence>
<evidence type="ECO:0000256" key="7">
    <source>
        <dbReference type="ARBA" id="ARBA00023136"/>
    </source>
</evidence>
<feature type="transmembrane region" description="Helical" evidence="9">
    <location>
        <begin position="149"/>
        <end position="172"/>
    </location>
</feature>
<keyword evidence="7 8" id="KW-0472">Membrane</keyword>
<evidence type="ECO:0000256" key="3">
    <source>
        <dbReference type="ARBA" id="ARBA00022448"/>
    </source>
</evidence>
<evidence type="ECO:0000256" key="4">
    <source>
        <dbReference type="ARBA" id="ARBA00022475"/>
    </source>
</evidence>
<evidence type="ECO:0000313" key="10">
    <source>
        <dbReference type="EMBL" id="MFD2237121.1"/>
    </source>
</evidence>
<keyword evidence="3 8" id="KW-0813">Transport</keyword>
<gene>
    <name evidence="10" type="ORF">ACFSKQ_06510</name>
</gene>
<keyword evidence="5 9" id="KW-0812">Transmembrane</keyword>
<sequence length="188" mass="19337">MTTRDIVQIALFAALMAVLGIFPPLMIPGLGIPVTAQSMGPMLAGGILGARRGGLSMLLFVALVAVGLPLLSGGRGGLGALMGPWSGFIFGWVLAAFLIGWLTERFFARLGLVHSFAFSVLGGVGVVYGVGVPWFAALSGVPLLQAFSASAVAFIPGDLVKAGVAAAVVVAVRRAYPLIRPQAPLLRR</sequence>
<keyword evidence="6 9" id="KW-1133">Transmembrane helix</keyword>
<comment type="caution">
    <text evidence="10">The sequence shown here is derived from an EMBL/GenBank/DDBJ whole genome shotgun (WGS) entry which is preliminary data.</text>
</comment>
<comment type="similarity">
    <text evidence="2 8">Belongs to the BioY family.</text>
</comment>
<dbReference type="Gene3D" id="1.10.1760.20">
    <property type="match status" value="1"/>
</dbReference>
<dbReference type="InterPro" id="IPR003784">
    <property type="entry name" value="BioY"/>
</dbReference>
<feature type="transmembrane region" description="Helical" evidence="9">
    <location>
        <begin position="6"/>
        <end position="32"/>
    </location>
</feature>
<proteinExistence type="inferred from homology"/>
<dbReference type="Pfam" id="PF02632">
    <property type="entry name" value="BioY"/>
    <property type="match status" value="1"/>
</dbReference>
<evidence type="ECO:0000313" key="11">
    <source>
        <dbReference type="Proteomes" id="UP001597371"/>
    </source>
</evidence>
<feature type="transmembrane region" description="Helical" evidence="9">
    <location>
        <begin position="53"/>
        <end position="71"/>
    </location>
</feature>
<evidence type="ECO:0000256" key="9">
    <source>
        <dbReference type="SAM" id="Phobius"/>
    </source>
</evidence>
<dbReference type="PANTHER" id="PTHR34295:SF4">
    <property type="entry name" value="BIOTIN TRANSPORTER BIOY-RELATED"/>
    <property type="match status" value="1"/>
</dbReference>
<feature type="transmembrane region" description="Helical" evidence="9">
    <location>
        <begin position="83"/>
        <end position="103"/>
    </location>
</feature>
<dbReference type="PIRSF" id="PIRSF016661">
    <property type="entry name" value="BioY"/>
    <property type="match status" value="1"/>
</dbReference>
<dbReference type="PANTHER" id="PTHR34295">
    <property type="entry name" value="BIOTIN TRANSPORTER BIOY"/>
    <property type="match status" value="1"/>
</dbReference>
<dbReference type="Proteomes" id="UP001597371">
    <property type="component" value="Unassembled WGS sequence"/>
</dbReference>
<reference evidence="11" key="1">
    <citation type="journal article" date="2019" name="Int. J. Syst. Evol. Microbiol.">
        <title>The Global Catalogue of Microorganisms (GCM) 10K type strain sequencing project: providing services to taxonomists for standard genome sequencing and annotation.</title>
        <authorList>
            <consortium name="The Broad Institute Genomics Platform"/>
            <consortium name="The Broad Institute Genome Sequencing Center for Infectious Disease"/>
            <person name="Wu L."/>
            <person name="Ma J."/>
        </authorList>
    </citation>
    <scope>NUCLEOTIDE SEQUENCE [LARGE SCALE GENOMIC DNA]</scope>
    <source>
        <strain evidence="11">ZS-35-S2</strain>
    </source>
</reference>
<protein>
    <recommendedName>
        <fullName evidence="8">Biotin transporter</fullName>
    </recommendedName>
</protein>
<feature type="transmembrane region" description="Helical" evidence="9">
    <location>
        <begin position="115"/>
        <end position="137"/>
    </location>
</feature>
<evidence type="ECO:0000256" key="2">
    <source>
        <dbReference type="ARBA" id="ARBA00010692"/>
    </source>
</evidence>
<accession>A0ABW5CJN5</accession>